<accession>A0A9P9HCP6</accession>
<gene>
    <name evidence="2" type="ORF">BKA55DRAFT_539090</name>
</gene>
<dbReference type="Proteomes" id="UP000720189">
    <property type="component" value="Unassembled WGS sequence"/>
</dbReference>
<organism evidence="2 3">
    <name type="scientific">Fusarium redolens</name>
    <dbReference type="NCBI Taxonomy" id="48865"/>
    <lineage>
        <taxon>Eukaryota</taxon>
        <taxon>Fungi</taxon>
        <taxon>Dikarya</taxon>
        <taxon>Ascomycota</taxon>
        <taxon>Pezizomycotina</taxon>
        <taxon>Sordariomycetes</taxon>
        <taxon>Hypocreomycetidae</taxon>
        <taxon>Hypocreales</taxon>
        <taxon>Nectriaceae</taxon>
        <taxon>Fusarium</taxon>
        <taxon>Fusarium redolens species complex</taxon>
    </lineage>
</organism>
<feature type="compositionally biased region" description="Polar residues" evidence="1">
    <location>
        <begin position="546"/>
        <end position="556"/>
    </location>
</feature>
<protein>
    <submittedName>
        <fullName evidence="2">Uncharacterized protein</fullName>
    </submittedName>
</protein>
<feature type="compositionally biased region" description="Basic residues" evidence="1">
    <location>
        <begin position="102"/>
        <end position="115"/>
    </location>
</feature>
<dbReference type="OrthoDB" id="5106541at2759"/>
<feature type="compositionally biased region" description="Basic residues" evidence="1">
    <location>
        <begin position="75"/>
        <end position="90"/>
    </location>
</feature>
<dbReference type="GeneID" id="70220050"/>
<feature type="compositionally biased region" description="Basic and acidic residues" evidence="1">
    <location>
        <begin position="531"/>
        <end position="540"/>
    </location>
</feature>
<evidence type="ECO:0000256" key="1">
    <source>
        <dbReference type="SAM" id="MobiDB-lite"/>
    </source>
</evidence>
<comment type="caution">
    <text evidence="2">The sequence shown here is derived from an EMBL/GenBank/DDBJ whole genome shotgun (WGS) entry which is preliminary data.</text>
</comment>
<feature type="compositionally biased region" description="Acidic residues" evidence="1">
    <location>
        <begin position="11"/>
        <end position="53"/>
    </location>
</feature>
<sequence>MSSRSENERDTGEDEYQDEYLDSDEDQDFGSDEEEHGNDEAEAEAEIEDEEESELRPMSHGRKRPATASPPLPPPRKRGRPKGSKNKPKATPKDSRAQGKQAAKKVKKLSNVKVKRQKETTQRQLISITYTRPRITVACVSAYVGPDVATFDANWTHADERAQGYEGSAEKRAISKMTLGSHGRQLTFWKVTDKTSMAVWDQMFCREFADIMSHHVWNGDIDVLVTLLQYTVICRTDDRRRWQVPTTMVEAGPTVRLRTELQTYLAPLPTSIHELHKDIRDNRSPAIIHCPLSNLMMTIAEVEADRRESGHYTRWNTVKQFHDGYEVYGVTIADLGIIKEAIEMFSKTSTEASFDAFKKINKLGREEVTIAQFRSLMRRAWLQEKRLIHCDKDSRRVEYEEVDEYEEVQDEVMSEVPSRADGRDTGASNPGEDIDPPTFSDGAEDDFDDGGYGGGYEGGFDDRSDGLASGDDQDMGDAPETQPGGDPRSELPEEGSVPSESIAPTQIEDEMLGEPSFIDTLQSTPPASSVHEPDHHHQDPDQPLQSVESSLGSTSFEPLVPHVKPLVAPPLNAGRFASGVGSAGFGKGVVGYRKARDLREWENVEAITLVLKKL</sequence>
<reference evidence="2" key="1">
    <citation type="journal article" date="2021" name="Nat. Commun.">
        <title>Genetic determinants of endophytism in the Arabidopsis root mycobiome.</title>
        <authorList>
            <person name="Mesny F."/>
            <person name="Miyauchi S."/>
            <person name="Thiergart T."/>
            <person name="Pickel B."/>
            <person name="Atanasova L."/>
            <person name="Karlsson M."/>
            <person name="Huettel B."/>
            <person name="Barry K.W."/>
            <person name="Haridas S."/>
            <person name="Chen C."/>
            <person name="Bauer D."/>
            <person name="Andreopoulos W."/>
            <person name="Pangilinan J."/>
            <person name="LaButti K."/>
            <person name="Riley R."/>
            <person name="Lipzen A."/>
            <person name="Clum A."/>
            <person name="Drula E."/>
            <person name="Henrissat B."/>
            <person name="Kohler A."/>
            <person name="Grigoriev I.V."/>
            <person name="Martin F.M."/>
            <person name="Hacquard S."/>
        </authorList>
    </citation>
    <scope>NUCLEOTIDE SEQUENCE</scope>
    <source>
        <strain evidence="2">MPI-CAGE-AT-0023</strain>
    </source>
</reference>
<feature type="compositionally biased region" description="Basic and acidic residues" evidence="1">
    <location>
        <begin position="1"/>
        <end position="10"/>
    </location>
</feature>
<keyword evidence="3" id="KW-1185">Reference proteome</keyword>
<name>A0A9P9HCP6_FUSRE</name>
<dbReference type="RefSeq" id="XP_046050504.1">
    <property type="nucleotide sequence ID" value="XM_046190096.1"/>
</dbReference>
<evidence type="ECO:0000313" key="3">
    <source>
        <dbReference type="Proteomes" id="UP000720189"/>
    </source>
</evidence>
<proteinExistence type="predicted"/>
<feature type="region of interest" description="Disordered" evidence="1">
    <location>
        <begin position="1"/>
        <end position="115"/>
    </location>
</feature>
<feature type="region of interest" description="Disordered" evidence="1">
    <location>
        <begin position="401"/>
        <end position="557"/>
    </location>
</feature>
<dbReference type="EMBL" id="JAGMUX010000007">
    <property type="protein sequence ID" value="KAH7254257.1"/>
    <property type="molecule type" value="Genomic_DNA"/>
</dbReference>
<feature type="compositionally biased region" description="Acidic residues" evidence="1">
    <location>
        <begin position="401"/>
        <end position="413"/>
    </location>
</feature>
<evidence type="ECO:0000313" key="2">
    <source>
        <dbReference type="EMBL" id="KAH7254257.1"/>
    </source>
</evidence>
<dbReference type="AlphaFoldDB" id="A0A9P9HCP6"/>